<feature type="compositionally biased region" description="Low complexity" evidence="1">
    <location>
        <begin position="264"/>
        <end position="279"/>
    </location>
</feature>
<proteinExistence type="predicted"/>
<gene>
    <name evidence="2" type="ORF">PR048_005112</name>
</gene>
<protein>
    <recommendedName>
        <fullName evidence="4">HTH CENPB-type domain-containing protein</fullName>
    </recommendedName>
</protein>
<dbReference type="PANTHER" id="PTHR19303">
    <property type="entry name" value="TRANSPOSON"/>
    <property type="match status" value="1"/>
</dbReference>
<evidence type="ECO:0000256" key="1">
    <source>
        <dbReference type="SAM" id="MobiDB-lite"/>
    </source>
</evidence>
<evidence type="ECO:0008006" key="4">
    <source>
        <dbReference type="Google" id="ProtNLM"/>
    </source>
</evidence>
<reference evidence="2 3" key="1">
    <citation type="submission" date="2023-02" db="EMBL/GenBank/DDBJ databases">
        <title>LHISI_Scaffold_Assembly.</title>
        <authorList>
            <person name="Stuart O.P."/>
            <person name="Cleave R."/>
            <person name="Magrath M.J.L."/>
            <person name="Mikheyev A.S."/>
        </authorList>
    </citation>
    <scope>NUCLEOTIDE SEQUENCE [LARGE SCALE GENOMIC DNA]</scope>
    <source>
        <strain evidence="2">Daus_M_001</strain>
        <tissue evidence="2">Leg muscle</tissue>
    </source>
</reference>
<feature type="compositionally biased region" description="Polar residues" evidence="1">
    <location>
        <begin position="240"/>
        <end position="251"/>
    </location>
</feature>
<evidence type="ECO:0000313" key="3">
    <source>
        <dbReference type="Proteomes" id="UP001159363"/>
    </source>
</evidence>
<dbReference type="PANTHER" id="PTHR19303:SF74">
    <property type="entry name" value="POGO TRANSPOSABLE ELEMENT WITH KRAB DOMAIN"/>
    <property type="match status" value="1"/>
</dbReference>
<evidence type="ECO:0000313" key="2">
    <source>
        <dbReference type="EMBL" id="KAJ8892531.1"/>
    </source>
</evidence>
<sequence>MIAAIEDVKAGFSIKKAAKNNRLPRNTLSDQIKGKTPAGRKMGPDSCLTKEDEEMLVEWQLAKELNREFPFKDGRPGRKWCQSFRRRNPGLTLRTPQNLTVSCAAVTQEKIASWFEEVGAYLKGSDIETVLTNPQRIFNANETAFFLNPKGSKIIARKGDKTLLPNATHILQPMDVGVFRPLKNGSKKPVHEWRIQTRKNFGQGEIKPVHHSWRSLKWRCEGHISFEFWKHMKSLVTTQPGTGVNSATPPSDYSPHVQPMIPLDVSPAASDALPSASVDGPSTSADVPIGNNKGRRGTKKKEERKVKRDKKKVEKEKLEARSRSKFDQDDTISSEEDDPVPLESSDEWS</sequence>
<dbReference type="EMBL" id="JARBHB010000002">
    <property type="protein sequence ID" value="KAJ8892531.1"/>
    <property type="molecule type" value="Genomic_DNA"/>
</dbReference>
<comment type="caution">
    <text evidence="2">The sequence shown here is derived from an EMBL/GenBank/DDBJ whole genome shotgun (WGS) entry which is preliminary data.</text>
</comment>
<dbReference type="InterPro" id="IPR050863">
    <property type="entry name" value="CenT-Element_Derived"/>
</dbReference>
<accession>A0ABQ9I7A4</accession>
<feature type="compositionally biased region" description="Basic and acidic residues" evidence="1">
    <location>
        <begin position="300"/>
        <end position="328"/>
    </location>
</feature>
<organism evidence="2 3">
    <name type="scientific">Dryococelus australis</name>
    <dbReference type="NCBI Taxonomy" id="614101"/>
    <lineage>
        <taxon>Eukaryota</taxon>
        <taxon>Metazoa</taxon>
        <taxon>Ecdysozoa</taxon>
        <taxon>Arthropoda</taxon>
        <taxon>Hexapoda</taxon>
        <taxon>Insecta</taxon>
        <taxon>Pterygota</taxon>
        <taxon>Neoptera</taxon>
        <taxon>Polyneoptera</taxon>
        <taxon>Phasmatodea</taxon>
        <taxon>Verophasmatodea</taxon>
        <taxon>Anareolatae</taxon>
        <taxon>Phasmatidae</taxon>
        <taxon>Eurycanthinae</taxon>
        <taxon>Dryococelus</taxon>
    </lineage>
</organism>
<feature type="compositionally biased region" description="Acidic residues" evidence="1">
    <location>
        <begin position="329"/>
        <end position="349"/>
    </location>
</feature>
<name>A0ABQ9I7A4_9NEOP</name>
<feature type="region of interest" description="Disordered" evidence="1">
    <location>
        <begin position="240"/>
        <end position="349"/>
    </location>
</feature>
<dbReference type="Proteomes" id="UP001159363">
    <property type="component" value="Chromosome 2"/>
</dbReference>
<feature type="region of interest" description="Disordered" evidence="1">
    <location>
        <begin position="27"/>
        <end position="46"/>
    </location>
</feature>
<keyword evidence="3" id="KW-1185">Reference proteome</keyword>